<evidence type="ECO:0000256" key="1">
    <source>
        <dbReference type="ARBA" id="ARBA00004123"/>
    </source>
</evidence>
<dbReference type="Pfam" id="PF02969">
    <property type="entry name" value="TAF"/>
    <property type="match status" value="1"/>
</dbReference>
<evidence type="ECO:0000256" key="4">
    <source>
        <dbReference type="ARBA" id="ARBA00023159"/>
    </source>
</evidence>
<proteinExistence type="inferred from homology"/>
<keyword evidence="5" id="KW-0804">Transcription</keyword>
<feature type="compositionally biased region" description="Low complexity" evidence="7">
    <location>
        <begin position="465"/>
        <end position="474"/>
    </location>
</feature>
<dbReference type="AlphaFoldDB" id="A0A9Q0GEM8"/>
<dbReference type="GO" id="GO:0005669">
    <property type="term" value="C:transcription factor TFIID complex"/>
    <property type="evidence" value="ECO:0007669"/>
    <property type="project" value="InterPro"/>
</dbReference>
<comment type="caution">
    <text evidence="9">The sequence shown here is derived from an EMBL/GenBank/DDBJ whole genome shotgun (WGS) entry which is preliminary data.</text>
</comment>
<reference evidence="9" key="2">
    <citation type="journal article" date="2023" name="Plants (Basel)">
        <title>Annotation of the Turnera subulata (Passifloraceae) Draft Genome Reveals the S-Locus Evolved after the Divergence of Turneroideae from Passifloroideae in a Stepwise Manner.</title>
        <authorList>
            <person name="Henning P.M."/>
            <person name="Roalson E.H."/>
            <person name="Mir W."/>
            <person name="McCubbin A.G."/>
            <person name="Shore J.S."/>
        </authorList>
    </citation>
    <scope>NUCLEOTIDE SEQUENCE</scope>
    <source>
        <strain evidence="9">F60SS</strain>
    </source>
</reference>
<dbReference type="GO" id="GO:0000124">
    <property type="term" value="C:SAGA complex"/>
    <property type="evidence" value="ECO:0007669"/>
    <property type="project" value="InterPro"/>
</dbReference>
<evidence type="ECO:0000313" key="9">
    <source>
        <dbReference type="EMBL" id="KAJ4848472.1"/>
    </source>
</evidence>
<accession>A0A9Q0GEM8</accession>
<dbReference type="CDD" id="cd08050">
    <property type="entry name" value="TAF6C"/>
    <property type="match status" value="1"/>
</dbReference>
<dbReference type="InterPro" id="IPR016024">
    <property type="entry name" value="ARM-type_fold"/>
</dbReference>
<dbReference type="CDD" id="cd22931">
    <property type="entry name" value="HFD_TAF6"/>
    <property type="match status" value="1"/>
</dbReference>
<dbReference type="EMBL" id="JAKUCV010000898">
    <property type="protein sequence ID" value="KAJ4848472.1"/>
    <property type="molecule type" value="Genomic_DNA"/>
</dbReference>
<dbReference type="OrthoDB" id="361039at2759"/>
<dbReference type="GO" id="GO:0003713">
    <property type="term" value="F:transcription coactivator activity"/>
    <property type="evidence" value="ECO:0007669"/>
    <property type="project" value="TreeGrafter"/>
</dbReference>
<evidence type="ECO:0000256" key="7">
    <source>
        <dbReference type="SAM" id="MobiDB-lite"/>
    </source>
</evidence>
<feature type="region of interest" description="Disordered" evidence="7">
    <location>
        <begin position="420"/>
        <end position="491"/>
    </location>
</feature>
<keyword evidence="3" id="KW-0805">Transcription regulation</keyword>
<keyword evidence="6" id="KW-0539">Nucleus</keyword>
<dbReference type="GO" id="GO:0016251">
    <property type="term" value="F:RNA polymerase II general transcription initiation factor activity"/>
    <property type="evidence" value="ECO:0007669"/>
    <property type="project" value="InterPro"/>
</dbReference>
<dbReference type="FunFam" id="1.10.20.10:FF:000046">
    <property type="entry name" value="transcription initiation factor TFIID subunit 6"/>
    <property type="match status" value="1"/>
</dbReference>
<keyword evidence="4" id="KW-0010">Activator</keyword>
<name>A0A9Q0GEM8_9ROSI</name>
<protein>
    <submittedName>
        <fullName evidence="9">Transcription initiation factor TFIID subunit 6</fullName>
    </submittedName>
</protein>
<dbReference type="Gene3D" id="1.25.40.770">
    <property type="entry name" value="TAF6, C-terminal HEAT repeat domain"/>
    <property type="match status" value="1"/>
</dbReference>
<evidence type="ECO:0000256" key="5">
    <source>
        <dbReference type="ARBA" id="ARBA00023163"/>
    </source>
</evidence>
<dbReference type="Proteomes" id="UP001141552">
    <property type="component" value="Unassembled WGS sequence"/>
</dbReference>
<dbReference type="InterPro" id="IPR037796">
    <property type="entry name" value="TAF6"/>
</dbReference>
<feature type="compositionally biased region" description="Polar residues" evidence="7">
    <location>
        <begin position="475"/>
        <end position="484"/>
    </location>
</feature>
<evidence type="ECO:0000256" key="2">
    <source>
        <dbReference type="ARBA" id="ARBA00007688"/>
    </source>
</evidence>
<dbReference type="SMART" id="SM00803">
    <property type="entry name" value="TAF"/>
    <property type="match status" value="1"/>
</dbReference>
<dbReference type="GO" id="GO:0046982">
    <property type="term" value="F:protein heterodimerization activity"/>
    <property type="evidence" value="ECO:0007669"/>
    <property type="project" value="InterPro"/>
</dbReference>
<dbReference type="PANTHER" id="PTHR10221">
    <property type="entry name" value="TRANSCRIPTION INITIATION FACTOR TFIID SUBUNIT 6"/>
    <property type="match status" value="1"/>
</dbReference>
<comment type="subcellular location">
    <subcellularLocation>
        <location evidence="1">Nucleus</location>
    </subcellularLocation>
</comment>
<reference evidence="9" key="1">
    <citation type="submission" date="2022-02" db="EMBL/GenBank/DDBJ databases">
        <authorList>
            <person name="Henning P.M."/>
            <person name="McCubbin A.G."/>
            <person name="Shore J.S."/>
        </authorList>
    </citation>
    <scope>NUCLEOTIDE SEQUENCE</scope>
    <source>
        <strain evidence="9">F60SS</strain>
        <tissue evidence="9">Leaves</tissue>
    </source>
</reference>
<comment type="similarity">
    <text evidence="2">Belongs to the TAF6 family.</text>
</comment>
<dbReference type="SUPFAM" id="SSF47113">
    <property type="entry name" value="Histone-fold"/>
    <property type="match status" value="1"/>
</dbReference>
<evidence type="ECO:0000313" key="10">
    <source>
        <dbReference type="Proteomes" id="UP001141552"/>
    </source>
</evidence>
<sequence>MSIVPKETIEVIAQSIGISNLGADAAVALAPDVEYRMREIMQEAIKSMRHSRRTTLTTDDVDGALTLRNVEPVYGFASGGPLRFKRAVGHRDLFYIDDKDVDFKDVIEAPLPKAPLDTAVVCHWLAIEGVQPAIPENAPLEVIAPPSDGRSYEQKDGLPVDIKLPVKHVLSRELQLYFDKITELTVARSDSVLFKQALVSLATDSGLHPLVPYFTFFIADEVSRGLHDYSLLFALMRVVWSLLQNPHIHIEPYLHQLMPSVVTCLVAKRLGNRFADNHWELRDFTANLVASICKRFGHVYSSLQTRLTKTLLNAFLDPKRSLTQHYGAIQGLAALGPNVVRLLVLPNLEPYLQLLEPEMILEKQKNEMKRHEAWRVYGALLSAAGQCVYDSLKIFPTWPSPPARTWGGISGKIAIGGSNKRKAELESSEQPPLKKIQTDGPVDMVPSDHSPFRGQGDATAPPPSSDSDVGPSSSEQIPNDSKSGSRIGRDKVDQRVIKRSAILNQVWKEDLKSGHTLVTLFELFGEGILSFIPAPEMSLFL</sequence>
<dbReference type="GO" id="GO:0046695">
    <property type="term" value="C:SLIK (SAGA-like) complex"/>
    <property type="evidence" value="ECO:0007669"/>
    <property type="project" value="InterPro"/>
</dbReference>
<feature type="domain" description="TATA box binding protein associated factor (TAF) histone-like fold" evidence="8">
    <location>
        <begin position="2"/>
        <end position="68"/>
    </location>
</feature>
<dbReference type="InterPro" id="IPR046344">
    <property type="entry name" value="TAF6_C_sf"/>
</dbReference>
<evidence type="ECO:0000259" key="8">
    <source>
        <dbReference type="SMART" id="SM00803"/>
    </source>
</evidence>
<dbReference type="GO" id="GO:0051123">
    <property type="term" value="P:RNA polymerase II preinitiation complex assembly"/>
    <property type="evidence" value="ECO:0007669"/>
    <property type="project" value="TreeGrafter"/>
</dbReference>
<dbReference type="Gene3D" id="1.10.20.10">
    <property type="entry name" value="Histone, subunit A"/>
    <property type="match status" value="1"/>
</dbReference>
<dbReference type="InterPro" id="IPR011442">
    <property type="entry name" value="TAF6_C"/>
</dbReference>
<organism evidence="9 10">
    <name type="scientific">Turnera subulata</name>
    <dbReference type="NCBI Taxonomy" id="218843"/>
    <lineage>
        <taxon>Eukaryota</taxon>
        <taxon>Viridiplantae</taxon>
        <taxon>Streptophyta</taxon>
        <taxon>Embryophyta</taxon>
        <taxon>Tracheophyta</taxon>
        <taxon>Spermatophyta</taxon>
        <taxon>Magnoliopsida</taxon>
        <taxon>eudicotyledons</taxon>
        <taxon>Gunneridae</taxon>
        <taxon>Pentapetalae</taxon>
        <taxon>rosids</taxon>
        <taxon>fabids</taxon>
        <taxon>Malpighiales</taxon>
        <taxon>Passifloraceae</taxon>
        <taxon>Turnera</taxon>
    </lineage>
</organism>
<gene>
    <name evidence="9" type="primary">TAF6</name>
    <name evidence="9" type="ORF">Tsubulata_032231</name>
</gene>
<evidence type="ECO:0000256" key="3">
    <source>
        <dbReference type="ARBA" id="ARBA00023015"/>
    </source>
</evidence>
<dbReference type="InterPro" id="IPR009072">
    <property type="entry name" value="Histone-fold"/>
</dbReference>
<dbReference type="PANTHER" id="PTHR10221:SF13">
    <property type="entry name" value="TRANSCRIPTION INITIATION FACTOR TFIID SUBUNIT 6"/>
    <property type="match status" value="1"/>
</dbReference>
<dbReference type="Pfam" id="PF07571">
    <property type="entry name" value="TAF6_C"/>
    <property type="match status" value="1"/>
</dbReference>
<dbReference type="InterPro" id="IPR004823">
    <property type="entry name" value="TAF_TATA-bd_Histone-like_dom"/>
</dbReference>
<evidence type="ECO:0000256" key="6">
    <source>
        <dbReference type="ARBA" id="ARBA00023242"/>
    </source>
</evidence>
<keyword evidence="10" id="KW-1185">Reference proteome</keyword>
<dbReference type="SUPFAM" id="SSF48371">
    <property type="entry name" value="ARM repeat"/>
    <property type="match status" value="1"/>
</dbReference>
<dbReference type="FunFam" id="1.25.40.770:FF:000004">
    <property type="entry name" value="transcription initiation factor TFIID subunit 6"/>
    <property type="match status" value="1"/>
</dbReference>